<dbReference type="Proteomes" id="UP000030762">
    <property type="component" value="Unassembled WGS sequence"/>
</dbReference>
<dbReference type="GeneID" id="19943195"/>
<dbReference type="VEuPathDB" id="FungiDB:SDRG_02468"/>
<reference evidence="1 2" key="1">
    <citation type="submission" date="2012-04" db="EMBL/GenBank/DDBJ databases">
        <title>The Genome Sequence of Saprolegnia declina VS20.</title>
        <authorList>
            <consortium name="The Broad Institute Genome Sequencing Platform"/>
            <person name="Russ C."/>
            <person name="Nusbaum C."/>
            <person name="Tyler B."/>
            <person name="van West P."/>
            <person name="Dieguez-Uribeondo J."/>
            <person name="de Bruijn I."/>
            <person name="Tripathy S."/>
            <person name="Jiang R."/>
            <person name="Young S.K."/>
            <person name="Zeng Q."/>
            <person name="Gargeya S."/>
            <person name="Fitzgerald M."/>
            <person name="Haas B."/>
            <person name="Abouelleil A."/>
            <person name="Alvarado L."/>
            <person name="Arachchi H.M."/>
            <person name="Berlin A."/>
            <person name="Chapman S.B."/>
            <person name="Goldberg J."/>
            <person name="Griggs A."/>
            <person name="Gujja S."/>
            <person name="Hansen M."/>
            <person name="Howarth C."/>
            <person name="Imamovic A."/>
            <person name="Larimer J."/>
            <person name="McCowen C."/>
            <person name="Montmayeur A."/>
            <person name="Murphy C."/>
            <person name="Neiman D."/>
            <person name="Pearson M."/>
            <person name="Priest M."/>
            <person name="Roberts A."/>
            <person name="Saif S."/>
            <person name="Shea T."/>
            <person name="Sisk P."/>
            <person name="Sykes S."/>
            <person name="Wortman J."/>
            <person name="Nusbaum C."/>
            <person name="Birren B."/>
        </authorList>
    </citation>
    <scope>NUCLEOTIDE SEQUENCE [LARGE SCALE GENOMIC DNA]</scope>
    <source>
        <strain evidence="1 2">VS20</strain>
    </source>
</reference>
<dbReference type="EMBL" id="JH767136">
    <property type="protein sequence ID" value="EQC40580.1"/>
    <property type="molecule type" value="Genomic_DNA"/>
</dbReference>
<dbReference type="InParanoid" id="T0R2P6"/>
<organism evidence="1 2">
    <name type="scientific">Saprolegnia diclina (strain VS20)</name>
    <dbReference type="NCBI Taxonomy" id="1156394"/>
    <lineage>
        <taxon>Eukaryota</taxon>
        <taxon>Sar</taxon>
        <taxon>Stramenopiles</taxon>
        <taxon>Oomycota</taxon>
        <taxon>Saprolegniomycetes</taxon>
        <taxon>Saprolegniales</taxon>
        <taxon>Saprolegniaceae</taxon>
        <taxon>Saprolegnia</taxon>
    </lineage>
</organism>
<evidence type="ECO:0000313" key="2">
    <source>
        <dbReference type="Proteomes" id="UP000030762"/>
    </source>
</evidence>
<dbReference type="RefSeq" id="XP_008606279.1">
    <property type="nucleotide sequence ID" value="XM_008608057.1"/>
</dbReference>
<dbReference type="AlphaFoldDB" id="T0R2P6"/>
<sequence length="82" mass="9573">MLEKLLRKTNRYLAHFSTPEKLANPKMRATLIALKRFRDDIVCTRLARTFSERAHYYRGLADCIRRLKWLSPAIPGVKKVGT</sequence>
<name>T0R2P6_SAPDV</name>
<keyword evidence="2" id="KW-1185">Reference proteome</keyword>
<proteinExistence type="predicted"/>
<accession>T0R2P6</accession>
<evidence type="ECO:0008006" key="3">
    <source>
        <dbReference type="Google" id="ProtNLM"/>
    </source>
</evidence>
<evidence type="ECO:0000313" key="1">
    <source>
        <dbReference type="EMBL" id="EQC40580.1"/>
    </source>
</evidence>
<protein>
    <recommendedName>
        <fullName evidence="3">CHAD domain-containing protein</fullName>
    </recommendedName>
</protein>
<gene>
    <name evidence="1" type="ORF">SDRG_02468</name>
</gene>